<dbReference type="InterPro" id="IPR001547">
    <property type="entry name" value="Glyco_hydro_5"/>
</dbReference>
<organism evidence="10">
    <name type="scientific">Salpingoeca rosetta (strain ATCC 50818 / BSB-021)</name>
    <dbReference type="NCBI Taxonomy" id="946362"/>
    <lineage>
        <taxon>Eukaryota</taxon>
        <taxon>Choanoflagellata</taxon>
        <taxon>Craspedida</taxon>
        <taxon>Salpingoecidae</taxon>
        <taxon>Salpingoeca</taxon>
    </lineage>
</organism>
<accession>F2U937</accession>
<evidence type="ECO:0000256" key="6">
    <source>
        <dbReference type="SAM" id="SignalP"/>
    </source>
</evidence>
<dbReference type="Pfam" id="PF00150">
    <property type="entry name" value="Cellulase"/>
    <property type="match status" value="1"/>
</dbReference>
<keyword evidence="10" id="KW-1185">Reference proteome</keyword>
<dbReference type="RefSeq" id="XP_004994271.1">
    <property type="nucleotide sequence ID" value="XM_004994214.1"/>
</dbReference>
<feature type="chain" id="PRO_5003287410" description="Endoglycoceramidase" evidence="6">
    <location>
        <begin position="26"/>
        <end position="555"/>
    </location>
</feature>
<dbReference type="GO" id="GO:1901136">
    <property type="term" value="P:carbohydrate derivative catabolic process"/>
    <property type="evidence" value="ECO:0007669"/>
    <property type="project" value="UniProtKB-ARBA"/>
</dbReference>
<dbReference type="PANTHER" id="PTHR31308:SF3">
    <property type="entry name" value="ENDOGLYCOCERAMIDASE"/>
    <property type="match status" value="1"/>
</dbReference>
<sequence>MAGPVLVRRLLLCVVVVVVAVVVVGCDTCFAGNTPKSPDHDHHHHHQQQRQQQRQQHDRQQDQKLPWITASGEDALLRDEQGRVRVFHGVNHVQKAFPWYPPILLNTTYIKEMASLGVNVVRLGFMWSGAEPSEGNFNMTYYQTIDTIVAQLANHNIYTLLDVHQDGFSSKFCLYDGIPLWVANRSVARRPFPWPMQGGCSSRPWAANELTEACGQAYDDLYHNVRGMRDAFIKFWSFSADYFKNNSNIIGYELINEPFAGDVYAKPELFLPGVAGRENLALLYDAVAPAIRQRDQRHLIFYEPVTWGMVFNGSVVGSGFQHVPGGAAHANKSVFSFHYYCWFFDIPGNASTWRRAACDDALGPQVFNAVQRDVGYLGGASFLTEFAATTCDPSSGASEECTAVLDLCDEHLVSWIHWPTDTDYPGGVYDWAAYAALGLSRPYAAAVAGLVQSVSFNNATRTFHMCMQFTALTPSAKTVVRYDKTHMYASGVYIRPSGGLSIATVSDHDVVLISQQTQGSGCVTLSPPPDNAPDTAVAAATTGTTGTRTGGKGAA</sequence>
<keyword evidence="3 4" id="KW-0326">Glycosidase</keyword>
<dbReference type="Gene3D" id="3.20.20.80">
    <property type="entry name" value="Glycosidases"/>
    <property type="match status" value="1"/>
</dbReference>
<evidence type="ECO:0000259" key="8">
    <source>
        <dbReference type="Pfam" id="PF18564"/>
    </source>
</evidence>
<feature type="signal peptide" evidence="6">
    <location>
        <begin position="1"/>
        <end position="25"/>
    </location>
</feature>
<feature type="domain" description="Glycoside hydrolase family 5 C-terminal" evidence="8">
    <location>
        <begin position="441"/>
        <end position="517"/>
    </location>
</feature>
<name>F2U937_SALR5</name>
<dbReference type="GO" id="GO:0000272">
    <property type="term" value="P:polysaccharide catabolic process"/>
    <property type="evidence" value="ECO:0007669"/>
    <property type="project" value="InterPro"/>
</dbReference>
<dbReference type="GO" id="GO:0016042">
    <property type="term" value="P:lipid catabolic process"/>
    <property type="evidence" value="ECO:0007669"/>
    <property type="project" value="UniProtKB-ARBA"/>
</dbReference>
<protein>
    <recommendedName>
        <fullName evidence="11">Endoglycoceramidase</fullName>
    </recommendedName>
</protein>
<dbReference type="PANTHER" id="PTHR31308">
    <property type="match status" value="1"/>
</dbReference>
<evidence type="ECO:0000256" key="3">
    <source>
        <dbReference type="ARBA" id="ARBA00023295"/>
    </source>
</evidence>
<evidence type="ECO:0000313" key="9">
    <source>
        <dbReference type="EMBL" id="EGD73240.1"/>
    </source>
</evidence>
<evidence type="ECO:0000256" key="1">
    <source>
        <dbReference type="ARBA" id="ARBA00005641"/>
    </source>
</evidence>
<evidence type="ECO:0000313" key="10">
    <source>
        <dbReference type="Proteomes" id="UP000007799"/>
    </source>
</evidence>
<dbReference type="InParanoid" id="F2U937"/>
<evidence type="ECO:0008006" key="11">
    <source>
        <dbReference type="Google" id="ProtNLM"/>
    </source>
</evidence>
<dbReference type="AlphaFoldDB" id="F2U937"/>
<keyword evidence="6" id="KW-0732">Signal</keyword>
<proteinExistence type="inferred from homology"/>
<dbReference type="eggNOG" id="ENOG502RS4Q">
    <property type="taxonomic scope" value="Eukaryota"/>
</dbReference>
<dbReference type="InterPro" id="IPR052066">
    <property type="entry name" value="Glycosphingolipid_Hydrolases"/>
</dbReference>
<evidence type="ECO:0000259" key="7">
    <source>
        <dbReference type="Pfam" id="PF00150"/>
    </source>
</evidence>
<feature type="compositionally biased region" description="Low complexity" evidence="5">
    <location>
        <begin position="532"/>
        <end position="547"/>
    </location>
</feature>
<dbReference type="InterPro" id="IPR041036">
    <property type="entry name" value="GH5_C"/>
</dbReference>
<dbReference type="STRING" id="946362.F2U937"/>
<evidence type="ECO:0000256" key="2">
    <source>
        <dbReference type="ARBA" id="ARBA00022801"/>
    </source>
</evidence>
<feature type="region of interest" description="Disordered" evidence="5">
    <location>
        <begin position="522"/>
        <end position="555"/>
    </location>
</feature>
<comment type="similarity">
    <text evidence="1 4">Belongs to the glycosyl hydrolase 5 (cellulase A) family.</text>
</comment>
<dbReference type="SUPFAM" id="SSF51445">
    <property type="entry name" value="(Trans)glycosidases"/>
    <property type="match status" value="1"/>
</dbReference>
<gene>
    <name evidence="9" type="ORF">PTSG_04956</name>
</gene>
<dbReference type="GO" id="GO:0004553">
    <property type="term" value="F:hydrolase activity, hydrolyzing O-glycosyl compounds"/>
    <property type="evidence" value="ECO:0007669"/>
    <property type="project" value="InterPro"/>
</dbReference>
<dbReference type="GeneID" id="16074850"/>
<reference evidence="9" key="1">
    <citation type="submission" date="2009-08" db="EMBL/GenBank/DDBJ databases">
        <title>Annotation of Salpingoeca rosetta.</title>
        <authorList>
            <consortium name="The Broad Institute Genome Sequencing Platform"/>
            <person name="Russ C."/>
            <person name="Cuomo C."/>
            <person name="Burger G."/>
            <person name="Gray M.W."/>
            <person name="Holland P.W.H."/>
            <person name="King N."/>
            <person name="Lang F.B.F."/>
            <person name="Roger A.J."/>
            <person name="Ruiz-Trillo I."/>
            <person name="Young S.K."/>
            <person name="Zeng Q."/>
            <person name="Gargeya S."/>
            <person name="Alvarado L."/>
            <person name="Berlin A."/>
            <person name="Chapman S.B."/>
            <person name="Chen Z."/>
            <person name="Freedman E."/>
            <person name="Gellesch M."/>
            <person name="Goldberg J."/>
            <person name="Griggs A."/>
            <person name="Gujja S."/>
            <person name="Heilman E."/>
            <person name="Heiman D."/>
            <person name="Howarth C."/>
            <person name="Mehta T."/>
            <person name="Neiman D."/>
            <person name="Pearson M."/>
            <person name="Roberts A."/>
            <person name="Saif S."/>
            <person name="Shea T."/>
            <person name="Shenoy N."/>
            <person name="Sisk P."/>
            <person name="Stolte C."/>
            <person name="Sykes S."/>
            <person name="White J."/>
            <person name="Yandava C."/>
            <person name="Haas B."/>
            <person name="Nusbaum C."/>
            <person name="Birren B."/>
        </authorList>
    </citation>
    <scope>NUCLEOTIDE SEQUENCE [LARGE SCALE GENOMIC DNA]</scope>
    <source>
        <strain evidence="9">ATCC 50818</strain>
    </source>
</reference>
<dbReference type="InterPro" id="IPR013780">
    <property type="entry name" value="Glyco_hydro_b"/>
</dbReference>
<evidence type="ECO:0000256" key="5">
    <source>
        <dbReference type="SAM" id="MobiDB-lite"/>
    </source>
</evidence>
<dbReference type="InterPro" id="IPR017853">
    <property type="entry name" value="GH"/>
</dbReference>
<feature type="region of interest" description="Disordered" evidence="5">
    <location>
        <begin position="37"/>
        <end position="62"/>
    </location>
</feature>
<dbReference type="Proteomes" id="UP000007799">
    <property type="component" value="Unassembled WGS sequence"/>
</dbReference>
<evidence type="ECO:0000256" key="4">
    <source>
        <dbReference type="RuleBase" id="RU361153"/>
    </source>
</evidence>
<keyword evidence="2 4" id="KW-0378">Hydrolase</keyword>
<feature type="domain" description="Glycoside hydrolase family 5" evidence="7">
    <location>
        <begin position="87"/>
        <end position="419"/>
    </location>
</feature>
<dbReference type="Gene3D" id="2.60.40.1180">
    <property type="entry name" value="Golgi alpha-mannosidase II"/>
    <property type="match status" value="1"/>
</dbReference>
<dbReference type="OMA" id="YTEFAVI"/>
<dbReference type="OrthoDB" id="1887033at2759"/>
<dbReference type="Pfam" id="PF18564">
    <property type="entry name" value="Glyco_hydro_5_C"/>
    <property type="match status" value="1"/>
</dbReference>
<dbReference type="KEGG" id="sre:PTSG_04956"/>
<dbReference type="EMBL" id="GL832965">
    <property type="protein sequence ID" value="EGD73240.1"/>
    <property type="molecule type" value="Genomic_DNA"/>
</dbReference>